<reference evidence="2" key="1">
    <citation type="submission" date="2022-04" db="EMBL/GenBank/DDBJ databases">
        <title>Carnegiea gigantea Genome sequencing and assembly v2.</title>
        <authorList>
            <person name="Copetti D."/>
            <person name="Sanderson M.J."/>
            <person name="Burquez A."/>
            <person name="Wojciechowski M.F."/>
        </authorList>
    </citation>
    <scope>NUCLEOTIDE SEQUENCE</scope>
    <source>
        <strain evidence="2">SGP5-SGP5p</strain>
        <tissue evidence="2">Aerial part</tissue>
    </source>
</reference>
<gene>
    <name evidence="2" type="ORF">Cgig2_005385</name>
</gene>
<comment type="caution">
    <text evidence="2">The sequence shown here is derived from an EMBL/GenBank/DDBJ whole genome shotgun (WGS) entry which is preliminary data.</text>
</comment>
<dbReference type="AlphaFoldDB" id="A0A9Q1K729"/>
<proteinExistence type="predicted"/>
<name>A0A9Q1K729_9CARY</name>
<evidence type="ECO:0000313" key="3">
    <source>
        <dbReference type="Proteomes" id="UP001153076"/>
    </source>
</evidence>
<keyword evidence="3" id="KW-1185">Reference proteome</keyword>
<dbReference type="Gene3D" id="3.40.50.620">
    <property type="entry name" value="HUPs"/>
    <property type="match status" value="1"/>
</dbReference>
<feature type="compositionally biased region" description="Low complexity" evidence="1">
    <location>
        <begin position="343"/>
        <end position="376"/>
    </location>
</feature>
<sequence length="402" mass="42475">MDEYHQIQVNLELGKGDLIQIMSAVTSKSSSNSTSTSTSILVGIGDEKGASPPSPTPAAEHIQFHSIRDKGNSRGSHNDDTGALVDDESSDFNIVCDSINSKNAAAMVDMQMMTTSTYGSHGGGLISEIIEIAEEDGKAVLSDQSRPPDTTSSSLFSIDMDTAKDVVYVAVGETETSMDALLWTLNHALHPPNALVCLVHVFPPLKFVPGPMGAGKVPMSQVSPELADSYLAQHKSQMRQLMGRYMDKCTAYQANTNTKTKLNCQVPADTILIESDSVANAILELTSVLKTPKLVVGISKSKLRKLRGQKASGIVAHQILQNAPVGCEIKIVCKGKDVSDQGSASSPSRSKSPAASPKAASSVATIATGATTTGAEGSEDNEQKLQHSANSNSFSCCFKPNF</sequence>
<dbReference type="PANTHER" id="PTHR47382:SF3">
    <property type="entry name" value="ADENINE NUCLEOTIDE ALPHA HYDROLASES-LIKE SUPERFAMILY PROTEIN"/>
    <property type="match status" value="1"/>
</dbReference>
<feature type="compositionally biased region" description="Low complexity" evidence="1">
    <location>
        <begin position="26"/>
        <end position="39"/>
    </location>
</feature>
<dbReference type="Proteomes" id="UP001153076">
    <property type="component" value="Unassembled WGS sequence"/>
</dbReference>
<dbReference type="InterPro" id="IPR014729">
    <property type="entry name" value="Rossmann-like_a/b/a_fold"/>
</dbReference>
<protein>
    <recommendedName>
        <fullName evidence="4">UspA domain-containing protein</fullName>
    </recommendedName>
</protein>
<dbReference type="OrthoDB" id="1654852at2759"/>
<accession>A0A9Q1K729</accession>
<feature type="region of interest" description="Disordered" evidence="1">
    <location>
        <begin position="339"/>
        <end position="392"/>
    </location>
</feature>
<evidence type="ECO:0000256" key="1">
    <source>
        <dbReference type="SAM" id="MobiDB-lite"/>
    </source>
</evidence>
<organism evidence="2 3">
    <name type="scientific">Carnegiea gigantea</name>
    <dbReference type="NCBI Taxonomy" id="171969"/>
    <lineage>
        <taxon>Eukaryota</taxon>
        <taxon>Viridiplantae</taxon>
        <taxon>Streptophyta</taxon>
        <taxon>Embryophyta</taxon>
        <taxon>Tracheophyta</taxon>
        <taxon>Spermatophyta</taxon>
        <taxon>Magnoliopsida</taxon>
        <taxon>eudicotyledons</taxon>
        <taxon>Gunneridae</taxon>
        <taxon>Pentapetalae</taxon>
        <taxon>Caryophyllales</taxon>
        <taxon>Cactineae</taxon>
        <taxon>Cactaceae</taxon>
        <taxon>Cactoideae</taxon>
        <taxon>Echinocereeae</taxon>
        <taxon>Carnegiea</taxon>
    </lineage>
</organism>
<evidence type="ECO:0000313" key="2">
    <source>
        <dbReference type="EMBL" id="KAJ8437634.1"/>
    </source>
</evidence>
<evidence type="ECO:0008006" key="4">
    <source>
        <dbReference type="Google" id="ProtNLM"/>
    </source>
</evidence>
<dbReference type="EMBL" id="JAKOGI010000291">
    <property type="protein sequence ID" value="KAJ8437634.1"/>
    <property type="molecule type" value="Genomic_DNA"/>
</dbReference>
<feature type="region of interest" description="Disordered" evidence="1">
    <location>
        <begin position="26"/>
        <end position="59"/>
    </location>
</feature>
<dbReference type="SUPFAM" id="SSF52402">
    <property type="entry name" value="Adenine nucleotide alpha hydrolases-like"/>
    <property type="match status" value="1"/>
</dbReference>
<dbReference type="PANTHER" id="PTHR47382">
    <property type="entry name" value="U-BOX DOMAIN-CONTAINING PROTEIN 52-LIKE"/>
    <property type="match status" value="1"/>
</dbReference>